<evidence type="ECO:0000256" key="7">
    <source>
        <dbReference type="SAM" id="MobiDB-lite"/>
    </source>
</evidence>
<keyword evidence="5" id="KW-0234">DNA repair</keyword>
<dbReference type="Gene3D" id="3.40.50.300">
    <property type="entry name" value="P-loop containing nucleotide triphosphate hydrolases"/>
    <property type="match status" value="1"/>
</dbReference>
<evidence type="ECO:0000256" key="3">
    <source>
        <dbReference type="ARBA" id="ARBA00022763"/>
    </source>
</evidence>
<dbReference type="SUPFAM" id="SSF52540">
    <property type="entry name" value="P-loop containing nucleoside triphosphate hydrolases"/>
    <property type="match status" value="1"/>
</dbReference>
<dbReference type="PROSITE" id="PS50162">
    <property type="entry name" value="RECA_2"/>
    <property type="match status" value="1"/>
</dbReference>
<accession>A0A9P6LCM2</accession>
<dbReference type="GO" id="GO:0090656">
    <property type="term" value="P:t-circle formation"/>
    <property type="evidence" value="ECO:0007669"/>
    <property type="project" value="TreeGrafter"/>
</dbReference>
<reference evidence="9" key="2">
    <citation type="submission" date="2020-11" db="EMBL/GenBank/DDBJ databases">
        <authorList>
            <consortium name="DOE Joint Genome Institute"/>
            <person name="Kuo A."/>
            <person name="Miyauchi S."/>
            <person name="Kiss E."/>
            <person name="Drula E."/>
            <person name="Kohler A."/>
            <person name="Sanchez-Garcia M."/>
            <person name="Andreopoulos B."/>
            <person name="Barry K.W."/>
            <person name="Bonito G."/>
            <person name="Buee M."/>
            <person name="Carver A."/>
            <person name="Chen C."/>
            <person name="Cichocki N."/>
            <person name="Clum A."/>
            <person name="Culley D."/>
            <person name="Crous P.W."/>
            <person name="Fauchery L."/>
            <person name="Girlanda M."/>
            <person name="Hayes R."/>
            <person name="Keri Z."/>
            <person name="Labutti K."/>
            <person name="Lipzen A."/>
            <person name="Lombard V."/>
            <person name="Magnuson J."/>
            <person name="Maillard F."/>
            <person name="Morin E."/>
            <person name="Murat C."/>
            <person name="Nolan M."/>
            <person name="Ohm R."/>
            <person name="Pangilinan J."/>
            <person name="Pereira M."/>
            <person name="Perotto S."/>
            <person name="Peter M."/>
            <person name="Riley R."/>
            <person name="Sitrit Y."/>
            <person name="Stielow B."/>
            <person name="Szollosi G."/>
            <person name="Zifcakova L."/>
            <person name="Stursova M."/>
            <person name="Spatafora J.W."/>
            <person name="Tedersoo L."/>
            <person name="Vaario L.-M."/>
            <person name="Yamada A."/>
            <person name="Yan M."/>
            <person name="Wang P."/>
            <person name="Xu J."/>
            <person name="Bruns T."/>
            <person name="Baldrian P."/>
            <person name="Vilgalys R."/>
            <person name="Henrissat B."/>
            <person name="Grigoriev I.V."/>
            <person name="Hibbett D."/>
            <person name="Nagy L.G."/>
            <person name="Martin F.M."/>
        </authorList>
    </citation>
    <scope>NUCLEOTIDE SEQUENCE</scope>
    <source>
        <strain evidence="9">UH-Tt-Lm1</strain>
    </source>
</reference>
<keyword evidence="9" id="KW-0378">Hydrolase</keyword>
<dbReference type="Pfam" id="PF08423">
    <property type="entry name" value="Rad51"/>
    <property type="match status" value="1"/>
</dbReference>
<dbReference type="InterPro" id="IPR047348">
    <property type="entry name" value="XRCC3-like_C"/>
</dbReference>
<dbReference type="GO" id="GO:0005657">
    <property type="term" value="C:replication fork"/>
    <property type="evidence" value="ECO:0007669"/>
    <property type="project" value="TreeGrafter"/>
</dbReference>
<gene>
    <name evidence="9" type="ORF">BJ322DRAFT_1102972</name>
</gene>
<evidence type="ECO:0000313" key="10">
    <source>
        <dbReference type="Proteomes" id="UP000736335"/>
    </source>
</evidence>
<feature type="compositionally biased region" description="Low complexity" evidence="7">
    <location>
        <begin position="352"/>
        <end position="361"/>
    </location>
</feature>
<keyword evidence="4" id="KW-0067">ATP-binding</keyword>
<evidence type="ECO:0000256" key="4">
    <source>
        <dbReference type="ARBA" id="ARBA00022840"/>
    </source>
</evidence>
<proteinExistence type="predicted"/>
<reference evidence="9" key="1">
    <citation type="journal article" date="2020" name="Nat. Commun.">
        <title>Large-scale genome sequencing of mycorrhizal fungi provides insights into the early evolution of symbiotic traits.</title>
        <authorList>
            <person name="Miyauchi S."/>
            <person name="Kiss E."/>
            <person name="Kuo A."/>
            <person name="Drula E."/>
            <person name="Kohler A."/>
            <person name="Sanchez-Garcia M."/>
            <person name="Morin E."/>
            <person name="Andreopoulos B."/>
            <person name="Barry K.W."/>
            <person name="Bonito G."/>
            <person name="Buee M."/>
            <person name="Carver A."/>
            <person name="Chen C."/>
            <person name="Cichocki N."/>
            <person name="Clum A."/>
            <person name="Culley D."/>
            <person name="Crous P.W."/>
            <person name="Fauchery L."/>
            <person name="Girlanda M."/>
            <person name="Hayes R.D."/>
            <person name="Keri Z."/>
            <person name="LaButti K."/>
            <person name="Lipzen A."/>
            <person name="Lombard V."/>
            <person name="Magnuson J."/>
            <person name="Maillard F."/>
            <person name="Murat C."/>
            <person name="Nolan M."/>
            <person name="Ohm R.A."/>
            <person name="Pangilinan J."/>
            <person name="Pereira M.F."/>
            <person name="Perotto S."/>
            <person name="Peter M."/>
            <person name="Pfister S."/>
            <person name="Riley R."/>
            <person name="Sitrit Y."/>
            <person name="Stielow J.B."/>
            <person name="Szollosi G."/>
            <person name="Zifcakova L."/>
            <person name="Stursova M."/>
            <person name="Spatafora J.W."/>
            <person name="Tedersoo L."/>
            <person name="Vaario L.M."/>
            <person name="Yamada A."/>
            <person name="Yan M."/>
            <person name="Wang P."/>
            <person name="Xu J."/>
            <person name="Bruns T."/>
            <person name="Baldrian P."/>
            <person name="Vilgalys R."/>
            <person name="Dunand C."/>
            <person name="Henrissat B."/>
            <person name="Grigoriev I.V."/>
            <person name="Hibbett D."/>
            <person name="Nagy L.G."/>
            <person name="Martin F.M."/>
        </authorList>
    </citation>
    <scope>NUCLEOTIDE SEQUENCE</scope>
    <source>
        <strain evidence="9">UH-Tt-Lm1</strain>
    </source>
</reference>
<dbReference type="GO" id="GO:0033065">
    <property type="term" value="C:Rad51C-XRCC3 complex"/>
    <property type="evidence" value="ECO:0007669"/>
    <property type="project" value="TreeGrafter"/>
</dbReference>
<dbReference type="EMBL" id="WIUZ02000001">
    <property type="protein sequence ID" value="KAF9792468.1"/>
    <property type="molecule type" value="Genomic_DNA"/>
</dbReference>
<dbReference type="AlphaFoldDB" id="A0A9P6LCM2"/>
<dbReference type="GO" id="GO:0061982">
    <property type="term" value="P:meiosis I cell cycle process"/>
    <property type="evidence" value="ECO:0007669"/>
    <property type="project" value="UniProtKB-ARBA"/>
</dbReference>
<evidence type="ECO:0000256" key="5">
    <source>
        <dbReference type="ARBA" id="ARBA00023204"/>
    </source>
</evidence>
<comment type="subcellular location">
    <subcellularLocation>
        <location evidence="1">Nucleus</location>
    </subcellularLocation>
</comment>
<evidence type="ECO:0000259" key="8">
    <source>
        <dbReference type="PROSITE" id="PS50162"/>
    </source>
</evidence>
<sequence>MSWPPSLNEAQKQALKQGRVNGVLDLFATSAPELSKRCRLPPFEIKAITELVCQSLTPETRTLEEWITHHGDAQGLLTTGDATLDRMLGGGIRTGMIWEFVGESAAGKTQLAMQLSLVVQLPPELGGLSGSTCYLTTETELETRRLDELSRIHPLLATPSARCTLDDINTIKTPTVDLLANVLRTSLPQFVAASSAPGRRPVKLLVIDCIADFFLALEKTTTATLVERARNLNELSSLLHSLASRHQIAVVVINRTQDIFDWSSSDGVSDGGDTPGQLIYREQSHWFGSADSMHEERGKEAKLGLGWANQINVRLMFTRTTRERRIEDIRSAEERSSKRRRVSLDHYTNIRSSSSPSNSGSSAILTDKILVRRMTVVFSSVSPQCSVDFVVTREGVFGLEDSLTTGLSDPSPQRTPPENVAVPRVEPLDVGLAASQEVGGGELQDDEDVDWDALFAEDQKALDSLDLAYYDGEFLSTFPVPSGS</sequence>
<dbReference type="GO" id="GO:0000400">
    <property type="term" value="F:four-way junction DNA binding"/>
    <property type="evidence" value="ECO:0007669"/>
    <property type="project" value="TreeGrafter"/>
</dbReference>
<dbReference type="InterPro" id="IPR020588">
    <property type="entry name" value="RecA_ATP-bd"/>
</dbReference>
<dbReference type="GO" id="GO:0000722">
    <property type="term" value="P:telomere maintenance via recombination"/>
    <property type="evidence" value="ECO:0007669"/>
    <property type="project" value="TreeGrafter"/>
</dbReference>
<dbReference type="Proteomes" id="UP000736335">
    <property type="component" value="Unassembled WGS sequence"/>
</dbReference>
<evidence type="ECO:0000256" key="2">
    <source>
        <dbReference type="ARBA" id="ARBA00022741"/>
    </source>
</evidence>
<dbReference type="GO" id="GO:0140664">
    <property type="term" value="F:ATP-dependent DNA damage sensor activity"/>
    <property type="evidence" value="ECO:0007669"/>
    <property type="project" value="InterPro"/>
</dbReference>
<dbReference type="GO" id="GO:0045003">
    <property type="term" value="P:double-strand break repair via synthesis-dependent strand annealing"/>
    <property type="evidence" value="ECO:0007669"/>
    <property type="project" value="TreeGrafter"/>
</dbReference>
<dbReference type="GO" id="GO:0005524">
    <property type="term" value="F:ATP binding"/>
    <property type="evidence" value="ECO:0007669"/>
    <property type="project" value="UniProtKB-KW"/>
</dbReference>
<name>A0A9P6LCM2_9AGAM</name>
<keyword evidence="2" id="KW-0547">Nucleotide-binding</keyword>
<organism evidence="9 10">
    <name type="scientific">Thelephora terrestris</name>
    <dbReference type="NCBI Taxonomy" id="56493"/>
    <lineage>
        <taxon>Eukaryota</taxon>
        <taxon>Fungi</taxon>
        <taxon>Dikarya</taxon>
        <taxon>Basidiomycota</taxon>
        <taxon>Agaricomycotina</taxon>
        <taxon>Agaricomycetes</taxon>
        <taxon>Thelephorales</taxon>
        <taxon>Thelephoraceae</taxon>
        <taxon>Thelephora</taxon>
    </lineage>
</organism>
<keyword evidence="6" id="KW-0539">Nucleus</keyword>
<dbReference type="PANTHER" id="PTHR46487">
    <property type="entry name" value="DNA REPAIR PROTEIN XRCC3"/>
    <property type="match status" value="1"/>
</dbReference>
<evidence type="ECO:0000256" key="6">
    <source>
        <dbReference type="ARBA" id="ARBA00023242"/>
    </source>
</evidence>
<dbReference type="InterPro" id="IPR027417">
    <property type="entry name" value="P-loop_NTPase"/>
</dbReference>
<dbReference type="PANTHER" id="PTHR46487:SF1">
    <property type="entry name" value="DNA REPAIR PROTEIN XRCC3"/>
    <property type="match status" value="1"/>
</dbReference>
<evidence type="ECO:0000256" key="1">
    <source>
        <dbReference type="ARBA" id="ARBA00004123"/>
    </source>
</evidence>
<feature type="domain" description="RecA family profile 1" evidence="8">
    <location>
        <begin position="73"/>
        <end position="256"/>
    </location>
</feature>
<dbReference type="GO" id="GO:0016787">
    <property type="term" value="F:hydrolase activity"/>
    <property type="evidence" value="ECO:0007669"/>
    <property type="project" value="UniProtKB-KW"/>
</dbReference>
<protein>
    <submittedName>
        <fullName evidence="9">P-loop containing nucleoside triphosphate hydrolase protein</fullName>
    </submittedName>
</protein>
<evidence type="ECO:0000313" key="9">
    <source>
        <dbReference type="EMBL" id="KAF9792468.1"/>
    </source>
</evidence>
<comment type="caution">
    <text evidence="9">The sequence shown here is derived from an EMBL/GenBank/DDBJ whole genome shotgun (WGS) entry which is preliminary data.</text>
</comment>
<keyword evidence="3" id="KW-0227">DNA damage</keyword>
<keyword evidence="10" id="KW-1185">Reference proteome</keyword>
<dbReference type="InterPro" id="IPR013632">
    <property type="entry name" value="Rad51_C"/>
</dbReference>
<feature type="region of interest" description="Disordered" evidence="7">
    <location>
        <begin position="332"/>
        <end position="361"/>
    </location>
</feature>
<dbReference type="OrthoDB" id="1861185at2759"/>
<dbReference type="CDD" id="cd19491">
    <property type="entry name" value="XRCC3"/>
    <property type="match status" value="1"/>
</dbReference>
<dbReference type="GO" id="GO:0071140">
    <property type="term" value="P:resolution of mitotic recombination intermediates"/>
    <property type="evidence" value="ECO:0007669"/>
    <property type="project" value="TreeGrafter"/>
</dbReference>